<dbReference type="GO" id="GO:0005886">
    <property type="term" value="C:plasma membrane"/>
    <property type="evidence" value="ECO:0007669"/>
    <property type="project" value="UniProtKB-SubCell"/>
</dbReference>
<feature type="compositionally biased region" description="Basic residues" evidence="21">
    <location>
        <begin position="655"/>
        <end position="690"/>
    </location>
</feature>
<evidence type="ECO:0000256" key="4">
    <source>
        <dbReference type="ARBA" id="ARBA00022475"/>
    </source>
</evidence>
<feature type="compositionally biased region" description="Basic and acidic residues" evidence="21">
    <location>
        <begin position="1070"/>
        <end position="1083"/>
    </location>
</feature>
<dbReference type="Gene3D" id="2.130.10.10">
    <property type="entry name" value="YVTN repeat-like/Quinoprotein amine dehydrogenase"/>
    <property type="match status" value="2"/>
</dbReference>
<evidence type="ECO:0000256" key="6">
    <source>
        <dbReference type="ARBA" id="ARBA00022574"/>
    </source>
</evidence>
<proteinExistence type="inferred from homology"/>
<feature type="domain" description="Receptor ligand binding region" evidence="22">
    <location>
        <begin position="1430"/>
        <end position="1782"/>
    </location>
</feature>
<evidence type="ECO:0000256" key="8">
    <source>
        <dbReference type="ARBA" id="ARBA00022701"/>
    </source>
</evidence>
<evidence type="ECO:0000256" key="1">
    <source>
        <dbReference type="ARBA" id="ARBA00004430"/>
    </source>
</evidence>
<reference evidence="24" key="1">
    <citation type="submission" date="2016-11" db="UniProtKB">
        <authorList>
            <consortium name="WormBaseParasite"/>
        </authorList>
    </citation>
    <scope>IDENTIFICATION</scope>
</reference>
<evidence type="ECO:0000256" key="15">
    <source>
        <dbReference type="ARBA" id="ARBA00023170"/>
    </source>
</evidence>
<keyword evidence="6" id="KW-0853">WD repeat</keyword>
<feature type="compositionally biased region" description="Polar residues" evidence="21">
    <location>
        <begin position="1055"/>
        <end position="1065"/>
    </location>
</feature>
<keyword evidence="14" id="KW-0472">Membrane</keyword>
<feature type="compositionally biased region" description="Acidic residues" evidence="21">
    <location>
        <begin position="565"/>
        <end position="584"/>
    </location>
</feature>
<dbReference type="PRINTS" id="PR00248">
    <property type="entry name" value="GPCRMGR"/>
</dbReference>
<feature type="compositionally biased region" description="Basic and acidic residues" evidence="21">
    <location>
        <begin position="507"/>
        <end position="516"/>
    </location>
</feature>
<evidence type="ECO:0000256" key="17">
    <source>
        <dbReference type="ARBA" id="ARBA00023180"/>
    </source>
</evidence>
<dbReference type="Pfam" id="PF01094">
    <property type="entry name" value="ANF_receptor"/>
    <property type="match status" value="1"/>
</dbReference>
<evidence type="ECO:0000256" key="18">
    <source>
        <dbReference type="ARBA" id="ARBA00023212"/>
    </source>
</evidence>
<feature type="compositionally biased region" description="Low complexity" evidence="21">
    <location>
        <begin position="712"/>
        <end position="730"/>
    </location>
</feature>
<evidence type="ECO:0000256" key="2">
    <source>
        <dbReference type="ARBA" id="ARBA00004651"/>
    </source>
</evidence>
<keyword evidence="11" id="KW-0243">Dynein</keyword>
<keyword evidence="9" id="KW-0677">Repeat</keyword>
<dbReference type="SMART" id="SM00320">
    <property type="entry name" value="WD40"/>
    <property type="match status" value="6"/>
</dbReference>
<dbReference type="GO" id="GO:0036158">
    <property type="term" value="P:outer dynein arm assembly"/>
    <property type="evidence" value="ECO:0007669"/>
    <property type="project" value="TreeGrafter"/>
</dbReference>
<feature type="region of interest" description="Disordered" evidence="21">
    <location>
        <begin position="549"/>
        <end position="876"/>
    </location>
</feature>
<dbReference type="Gene3D" id="3.40.50.2300">
    <property type="match status" value="3"/>
</dbReference>
<dbReference type="PANTHER" id="PTHR12442:SF7">
    <property type="entry name" value="DYNEIN AXONEMAL INTERMEDIATE CHAIN 2"/>
    <property type="match status" value="1"/>
</dbReference>
<dbReference type="SUPFAM" id="SSF50978">
    <property type="entry name" value="WD40 repeat-like"/>
    <property type="match status" value="1"/>
</dbReference>
<evidence type="ECO:0000256" key="7">
    <source>
        <dbReference type="ARBA" id="ARBA00022692"/>
    </source>
</evidence>
<keyword evidence="8" id="KW-0493">Microtubule</keyword>
<dbReference type="InterPro" id="IPR001828">
    <property type="entry name" value="ANF_lig-bd_rcpt"/>
</dbReference>
<keyword evidence="15" id="KW-0675">Receptor</keyword>
<comment type="similarity">
    <text evidence="3">Belongs to the dynein intermediate chain family.</text>
</comment>
<feature type="compositionally biased region" description="Low complexity" evidence="21">
    <location>
        <begin position="1013"/>
        <end position="1032"/>
    </location>
</feature>
<dbReference type="SUPFAM" id="SSF53822">
    <property type="entry name" value="Periplasmic binding protein-like I"/>
    <property type="match status" value="1"/>
</dbReference>
<evidence type="ECO:0000256" key="14">
    <source>
        <dbReference type="ARBA" id="ARBA00023136"/>
    </source>
</evidence>
<dbReference type="WBParaSite" id="maker-uti_cns_0011827-snap-gene-0.2-mRNA-1">
    <property type="protein sequence ID" value="maker-uti_cns_0011827-snap-gene-0.2-mRNA-1"/>
    <property type="gene ID" value="maker-uti_cns_0011827-snap-gene-0.2"/>
</dbReference>
<evidence type="ECO:0000256" key="3">
    <source>
        <dbReference type="ARBA" id="ARBA00011059"/>
    </source>
</evidence>
<dbReference type="InterPro" id="IPR036322">
    <property type="entry name" value="WD40_repeat_dom_sf"/>
</dbReference>
<protein>
    <submittedName>
        <fullName evidence="24">WD_REPEATS_REGION domain-containing protein</fullName>
    </submittedName>
</protein>
<feature type="region of interest" description="Disordered" evidence="21">
    <location>
        <begin position="507"/>
        <end position="529"/>
    </location>
</feature>
<dbReference type="PANTHER" id="PTHR12442">
    <property type="entry name" value="DYNEIN INTERMEDIATE CHAIN"/>
    <property type="match status" value="1"/>
</dbReference>
<dbReference type="FunFam" id="3.40.50.2300:FF:000145">
    <property type="entry name" value="Glutamate receptor, metabotropic"/>
    <property type="match status" value="1"/>
</dbReference>
<dbReference type="InterPro" id="IPR015943">
    <property type="entry name" value="WD40/YVTN_repeat-like_dom_sf"/>
</dbReference>
<keyword evidence="4" id="KW-1003">Cell membrane</keyword>
<feature type="compositionally biased region" description="Basic and acidic residues" evidence="21">
    <location>
        <begin position="549"/>
        <end position="559"/>
    </location>
</feature>
<dbReference type="PROSITE" id="PS00979">
    <property type="entry name" value="G_PROTEIN_RECEP_F3_1"/>
    <property type="match status" value="1"/>
</dbReference>
<keyword evidence="19" id="KW-0807">Transducer</keyword>
<evidence type="ECO:0000313" key="24">
    <source>
        <dbReference type="WBParaSite" id="maker-uti_cns_0011827-snap-gene-0.2-mRNA-1"/>
    </source>
</evidence>
<keyword evidence="16" id="KW-0505">Motor protein</keyword>
<dbReference type="GO" id="GO:0004930">
    <property type="term" value="F:G protein-coupled receptor activity"/>
    <property type="evidence" value="ECO:0007669"/>
    <property type="project" value="UniProtKB-KW"/>
</dbReference>
<evidence type="ECO:0000256" key="13">
    <source>
        <dbReference type="ARBA" id="ARBA00023069"/>
    </source>
</evidence>
<keyword evidence="23" id="KW-1185">Reference proteome</keyword>
<dbReference type="GO" id="GO:0036157">
    <property type="term" value="C:outer dynein arm"/>
    <property type="evidence" value="ECO:0007669"/>
    <property type="project" value="TreeGrafter"/>
</dbReference>
<keyword evidence="18" id="KW-0206">Cytoskeleton</keyword>
<feature type="compositionally biased region" description="Low complexity" evidence="21">
    <location>
        <begin position="822"/>
        <end position="842"/>
    </location>
</feature>
<evidence type="ECO:0000256" key="11">
    <source>
        <dbReference type="ARBA" id="ARBA00023017"/>
    </source>
</evidence>
<evidence type="ECO:0000256" key="10">
    <source>
        <dbReference type="ARBA" id="ARBA00022989"/>
    </source>
</evidence>
<sequence length="1804" mass="197466">YVYTKKRADFGRQCIFSDRPSELLVDIAPNPEALKEFPRARPVDRAIQVVQEMSEHDVNTERFETDSHGVNHAEGGWPKDVNPQEVEQVIRFRKKVEKDEMYVSTVQNLGNQMEHCIRQNNAIDIYQDYFSDIEIQATEEPPSAKTINVFRDPCKDRGVAHISWYPDGPTKLAIAYCNTDFQRAPKDTSTESYLWDVINPNKPELALKPVSPLVCLEYNPKDSHVLVGGCYNGQIAYWDSRKGSRNLLSQQRWPTDIAIRYGKAKTGTECFSVSTDGQVLWWDTRKLSEPIERLCLDPTKKQDLACAHGAYSLEYEPTIPTKFMAGSEQGAIFACNRKGKTDADKIVAVYPGHIGPVYALQRNPQFPKVFMSVGDWTARIWSEDIKENAIMWTKYHQCGLTDGCWSTARPGVFFTSKTDGTLDVWDLLFKQNDPTLTVQVCDEPLQCLRLQEHGRLMACGSQSGVATIVELSEGFYAQNRNERNLVNAIFERETRREKILESRHREMKLKEKKGGAEEEEEHRDEEHEDLVAKAEADFFAAIENEKKLRDRRKEEREAALRNGQVDEEEEAGTGIGDAEDEAEEKQELEKVEEVPEQAAEEKGESYGRLATITGQRKAEVGHRRQKVGLVQSQSSRSRRSHQQQQAGGDLSTAGRHCRRCRQLSRLRRHHQAGPQRGRPRRSRGGSRRQQVHPDDAAASAKRCLRPAARHWPSSAAASSRLSSGRLLPPSHQASRRSDEPSSATARMEPARRPSQQPAGPSCSRAAGIIASRNPSGRAPPARASAAMPAATDGWPTAAREAAQGRASDSASGNGAAIPSSLAANSGQQGQSQSASGQRNSARGVAPTAAPIAKARQSPALRLRRADGARVRRHGNQRWRSVECDAFQNACGQAQPDAPLSTSAAAAATNPSRSGADSTAKCGSRRLHRGCRQQRHQSDCLGSRAPTPRYRRPRPAEPYTNAPMQAALPSNEHSNGADGQPAPDRRRARLSQAKPQAKTAPGRSASSRSADICARSGARPSASSSGREFASRQPARRRATAPALAPDTAPAVSAGAKQSPTSSGSETLAADSDKAGDLRPDAEKTGCRGWCVQASSVADLDQPASAAPATTASLLSTSGAGLVERGGVRVDAHVGDLAAEKNIDLLKVGFYERRFMKAVFMNAGSVGDEGPGGLAGAVVVDSAAVLLQAWHRQRSAGCAGPGGPGGRHSDAASVGNLQEGRLEDPLLSKAFQVLAEEIDSQSEGWAAQVRELLDEAAKAPEQPVQIDTEKPLPCTTDGNSYILNMPDTSSNCFARMKLLLLLLFSSAFIPEQLSGWWVNSRIQKTQLENSASFLPVSERASKGVGIVPSCCWTVSCVICSRALRHIEIEEDKFLPDRPAAAVAADSSTANDKNKVLIDGDIQLGGLFPIHSSSETGDSKCGRLDSHRGIQRMEAMIFTLQEINTNPEILQYGHTVALEKALEFVKNSLTHELDGGFVCEYPNGTRLPAIRSKYRRHSKKPIRGVVGGAYSQVSAQVANLLRLFAIPQISYASTSAWLSDKARYEYFARTLPPDTEQAKALADIVGYFNWTFVATVFSKGDYGEGGIQSFEAEIEKLNVCIAERLFISLEPGKEELDGIVEKLYSQKRARVVVMFTGKSTPRSFLTRLDGPIITSHFVWISADGWGKSHVPVANNTGRGSGRADSGDCHGRDTGLTTIQVWRQDAVRTTSISGLTFVNPFFDEYRQLKLECQNSLAVVATPSDANATQKVCEWSHIANFKQETKVQFVYDAVYTFAHGLEKVKAAGVPGTADARRHESHWPVHLLR</sequence>
<dbReference type="InterPro" id="IPR028082">
    <property type="entry name" value="Peripla_BP_I"/>
</dbReference>
<keyword evidence="20" id="KW-0966">Cell projection</keyword>
<evidence type="ECO:0000256" key="20">
    <source>
        <dbReference type="ARBA" id="ARBA00023273"/>
    </source>
</evidence>
<organism evidence="23 24">
    <name type="scientific">Macrostomum lignano</name>
    <dbReference type="NCBI Taxonomy" id="282301"/>
    <lineage>
        <taxon>Eukaryota</taxon>
        <taxon>Metazoa</taxon>
        <taxon>Spiralia</taxon>
        <taxon>Lophotrochozoa</taxon>
        <taxon>Platyhelminthes</taxon>
        <taxon>Rhabditophora</taxon>
        <taxon>Macrostomorpha</taxon>
        <taxon>Macrostomida</taxon>
        <taxon>Macrostomidae</taxon>
        <taxon>Macrostomum</taxon>
    </lineage>
</organism>
<dbReference type="GO" id="GO:0003341">
    <property type="term" value="P:cilium movement"/>
    <property type="evidence" value="ECO:0007669"/>
    <property type="project" value="TreeGrafter"/>
</dbReference>
<comment type="subcellular location">
    <subcellularLocation>
        <location evidence="2">Cell membrane</location>
        <topology evidence="2">Multi-pass membrane protein</topology>
    </subcellularLocation>
    <subcellularLocation>
        <location evidence="1">Cytoplasm</location>
        <location evidence="1">Cytoskeleton</location>
        <location evidence="1">Cilium axoneme</location>
    </subcellularLocation>
</comment>
<keyword evidence="17" id="KW-0325">Glycoprotein</keyword>
<keyword evidence="7" id="KW-0812">Transmembrane</keyword>
<dbReference type="InterPro" id="IPR001680">
    <property type="entry name" value="WD40_rpt"/>
</dbReference>
<dbReference type="GO" id="GO:0005874">
    <property type="term" value="C:microtubule"/>
    <property type="evidence" value="ECO:0007669"/>
    <property type="project" value="UniProtKB-KW"/>
</dbReference>
<dbReference type="InterPro" id="IPR000337">
    <property type="entry name" value="GPCR_3"/>
</dbReference>
<feature type="region of interest" description="Disordered" evidence="21">
    <location>
        <begin position="893"/>
        <end position="1083"/>
    </location>
</feature>
<dbReference type="GO" id="GO:0045504">
    <property type="term" value="F:dynein heavy chain binding"/>
    <property type="evidence" value="ECO:0007669"/>
    <property type="project" value="TreeGrafter"/>
</dbReference>
<evidence type="ECO:0000313" key="23">
    <source>
        <dbReference type="Proteomes" id="UP000095280"/>
    </source>
</evidence>
<feature type="compositionally biased region" description="Low complexity" evidence="21">
    <location>
        <begin position="770"/>
        <end position="790"/>
    </location>
</feature>
<evidence type="ECO:0000256" key="19">
    <source>
        <dbReference type="ARBA" id="ARBA00023224"/>
    </source>
</evidence>
<evidence type="ECO:0000256" key="21">
    <source>
        <dbReference type="SAM" id="MobiDB-lite"/>
    </source>
</evidence>
<feature type="compositionally biased region" description="Acidic residues" evidence="21">
    <location>
        <begin position="517"/>
        <end position="528"/>
    </location>
</feature>
<dbReference type="Proteomes" id="UP000095280">
    <property type="component" value="Unplaced"/>
</dbReference>
<keyword evidence="10" id="KW-1133">Transmembrane helix</keyword>
<keyword evidence="13" id="KW-0969">Cilium</keyword>
<name>A0A1I8IEC6_9PLAT</name>
<keyword evidence="5" id="KW-0963">Cytoplasm</keyword>
<keyword evidence="12" id="KW-0297">G-protein coupled receptor</keyword>
<evidence type="ECO:0000256" key="12">
    <source>
        <dbReference type="ARBA" id="ARBA00023040"/>
    </source>
</evidence>
<dbReference type="GO" id="GO:0045503">
    <property type="term" value="F:dynein light chain binding"/>
    <property type="evidence" value="ECO:0007669"/>
    <property type="project" value="TreeGrafter"/>
</dbReference>
<evidence type="ECO:0000256" key="5">
    <source>
        <dbReference type="ARBA" id="ARBA00022490"/>
    </source>
</evidence>
<evidence type="ECO:0000259" key="22">
    <source>
        <dbReference type="Pfam" id="PF01094"/>
    </source>
</evidence>
<accession>A0A1I8IEC6</accession>
<feature type="compositionally biased region" description="Low complexity" evidence="21">
    <location>
        <begin position="1039"/>
        <end position="1050"/>
    </location>
</feature>
<evidence type="ECO:0000256" key="16">
    <source>
        <dbReference type="ARBA" id="ARBA00023175"/>
    </source>
</evidence>
<dbReference type="InterPro" id="IPR017979">
    <property type="entry name" value="GPCR_3_CS"/>
</dbReference>
<dbReference type="InterPro" id="IPR050687">
    <property type="entry name" value="Dynein_IC"/>
</dbReference>
<feature type="compositionally biased region" description="Basic residues" evidence="21">
    <location>
        <begin position="922"/>
        <end position="934"/>
    </location>
</feature>
<evidence type="ECO:0000256" key="9">
    <source>
        <dbReference type="ARBA" id="ARBA00022737"/>
    </source>
</evidence>
<feature type="compositionally biased region" description="Basic and acidic residues" evidence="21">
    <location>
        <begin position="585"/>
        <end position="605"/>
    </location>
</feature>